<evidence type="ECO:0000259" key="15">
    <source>
        <dbReference type="Pfam" id="PF17837"/>
    </source>
</evidence>
<name>A0A1H3FP75_9PSED</name>
<dbReference type="EMBL" id="FNNU01000008">
    <property type="protein sequence ID" value="SDX92675.1"/>
    <property type="molecule type" value="Genomic_DNA"/>
</dbReference>
<feature type="binding site" evidence="12">
    <location>
        <position position="129"/>
    </location>
    <ligand>
        <name>CoA</name>
        <dbReference type="ChEBI" id="CHEBI:57287"/>
    </ligand>
</feature>
<dbReference type="GO" id="GO:0009239">
    <property type="term" value="P:enterobactin biosynthetic process"/>
    <property type="evidence" value="ECO:0007669"/>
    <property type="project" value="UniProtKB-UniPathway"/>
</dbReference>
<evidence type="ECO:0000256" key="10">
    <source>
        <dbReference type="ARBA" id="ARBA00049176"/>
    </source>
</evidence>
<evidence type="ECO:0000313" key="16">
    <source>
        <dbReference type="EMBL" id="SDX92675.1"/>
    </source>
</evidence>
<evidence type="ECO:0000256" key="5">
    <source>
        <dbReference type="ARBA" id="ARBA00019087"/>
    </source>
</evidence>
<proteinExistence type="inferred from homology"/>
<keyword evidence="17" id="KW-1185">Reference proteome</keyword>
<dbReference type="PRINTS" id="PR01399">
    <property type="entry name" value="ENTSNTHTASED"/>
</dbReference>
<comment type="similarity">
    <text evidence="3">Belongs to the P-Pant transferase superfamily. EntD family.</text>
</comment>
<evidence type="ECO:0000256" key="13">
    <source>
        <dbReference type="PIRSR" id="PIRSR603542-2"/>
    </source>
</evidence>
<dbReference type="STRING" id="1007099.SAMN05216287_4112"/>
<evidence type="ECO:0000256" key="8">
    <source>
        <dbReference type="ARBA" id="ARBA00029894"/>
    </source>
</evidence>
<keyword evidence="13" id="KW-0460">Magnesium</keyword>
<accession>A0A1H3FP75</accession>
<dbReference type="UniPathway" id="UPA00017"/>
<feature type="binding site" evidence="12">
    <location>
        <position position="63"/>
    </location>
    <ligand>
        <name>CoA</name>
        <dbReference type="ChEBI" id="CHEBI:57287"/>
    </ligand>
</feature>
<organism evidence="16 17">
    <name type="scientific">Pseudomonas kuykendallii</name>
    <dbReference type="NCBI Taxonomy" id="1007099"/>
    <lineage>
        <taxon>Bacteria</taxon>
        <taxon>Pseudomonadati</taxon>
        <taxon>Pseudomonadota</taxon>
        <taxon>Gammaproteobacteria</taxon>
        <taxon>Pseudomonadales</taxon>
        <taxon>Pseudomonadaceae</taxon>
        <taxon>Pseudomonas</taxon>
    </lineage>
</organism>
<dbReference type="GO" id="GO:0008897">
    <property type="term" value="F:holo-[acyl-carrier-protein] synthase activity"/>
    <property type="evidence" value="ECO:0007669"/>
    <property type="project" value="InterPro"/>
</dbReference>
<dbReference type="AlphaFoldDB" id="A0A1H3FP75"/>
<dbReference type="Gene3D" id="3.90.470.20">
    <property type="entry name" value="4'-phosphopantetheinyl transferase domain"/>
    <property type="match status" value="1"/>
</dbReference>
<dbReference type="Pfam" id="PF01648">
    <property type="entry name" value="ACPS"/>
    <property type="match status" value="1"/>
</dbReference>
<feature type="binding site" evidence="12">
    <location>
        <position position="71"/>
    </location>
    <ligand>
        <name>CoA</name>
        <dbReference type="ChEBI" id="CHEBI:57287"/>
    </ligand>
</feature>
<comment type="pathway">
    <text evidence="2">Siderophore biosynthesis; enterobactin biosynthesis.</text>
</comment>
<dbReference type="Proteomes" id="UP000243778">
    <property type="component" value="Unassembled WGS sequence"/>
</dbReference>
<gene>
    <name evidence="16" type="ORF">SAMN05216287_4112</name>
</gene>
<comment type="subunit">
    <text evidence="4">EntB, EntD, EntE, and EntF form a multienzyme complex called enterobactin synthase.</text>
</comment>
<dbReference type="GO" id="GO:0005886">
    <property type="term" value="C:plasma membrane"/>
    <property type="evidence" value="ECO:0007669"/>
    <property type="project" value="TreeGrafter"/>
</dbReference>
<feature type="binding site" evidence="13">
    <location>
        <position position="130"/>
    </location>
    <ligand>
        <name>Mg(2+)</name>
        <dbReference type="ChEBI" id="CHEBI:18420"/>
    </ligand>
</feature>
<dbReference type="Pfam" id="PF17837">
    <property type="entry name" value="4PPT_N"/>
    <property type="match status" value="1"/>
</dbReference>
<reference evidence="17" key="1">
    <citation type="submission" date="2016-10" db="EMBL/GenBank/DDBJ databases">
        <authorList>
            <person name="Varghese N."/>
            <person name="Submissions S."/>
        </authorList>
    </citation>
    <scope>NUCLEOTIDE SEQUENCE [LARGE SCALE GENOMIC DNA]</scope>
    <source>
        <strain evidence="17">NRRL B-59562</strain>
    </source>
</reference>
<evidence type="ECO:0000256" key="11">
    <source>
        <dbReference type="ARBA" id="ARBA00049191"/>
    </source>
</evidence>
<dbReference type="InterPro" id="IPR037143">
    <property type="entry name" value="4-PPantetheinyl_Trfase_dom_sf"/>
</dbReference>
<dbReference type="OrthoDB" id="8210607at2"/>
<dbReference type="GO" id="GO:0000287">
    <property type="term" value="F:magnesium ion binding"/>
    <property type="evidence" value="ECO:0007669"/>
    <property type="project" value="InterPro"/>
</dbReference>
<sequence>MTSYSPRLPACCPTLTADWPFPTVLPGLSLVKAAFDAERLELADFARCGIVPPSNILGAIAKRKAEFLAGRLCAREALAHMRGRAETPMVAEDGAPQWPAGTCGSITHSKGWAAAIVGESQRWRGLGLDAEVPLTDVRAQRLCSEILTEAEQQRLAPGDCSLAVTLTFSLKECLYKALYPLVHKNFYFQDAEVLRWDERGHARLRLLKTLSPEWHVGVELDGQFTLVDGRLLSLVAVEA</sequence>
<evidence type="ECO:0000256" key="3">
    <source>
        <dbReference type="ARBA" id="ARBA00008342"/>
    </source>
</evidence>
<evidence type="ECO:0000256" key="4">
    <source>
        <dbReference type="ARBA" id="ARBA00011503"/>
    </source>
</evidence>
<dbReference type="GO" id="GO:0009366">
    <property type="term" value="C:enterobactin synthetase complex"/>
    <property type="evidence" value="ECO:0007669"/>
    <property type="project" value="InterPro"/>
</dbReference>
<dbReference type="PANTHER" id="PTHR38096">
    <property type="entry name" value="ENTEROBACTIN SYNTHASE COMPONENT D"/>
    <property type="match status" value="1"/>
</dbReference>
<evidence type="ECO:0000259" key="14">
    <source>
        <dbReference type="Pfam" id="PF01648"/>
    </source>
</evidence>
<comment type="cofactor">
    <cofactor evidence="13">
        <name>Mg(2+)</name>
        <dbReference type="ChEBI" id="CHEBI:18420"/>
    </cofactor>
</comment>
<dbReference type="InterPro" id="IPR041354">
    <property type="entry name" value="4PPT_N"/>
</dbReference>
<evidence type="ECO:0000256" key="12">
    <source>
        <dbReference type="PIRSR" id="PIRSR603542-1"/>
    </source>
</evidence>
<feature type="domain" description="4'-phosphopantetheinyl transferase N-terminal" evidence="15">
    <location>
        <begin position="58"/>
        <end position="117"/>
    </location>
</feature>
<keyword evidence="7" id="KW-0259">Enterobactin biosynthesis</keyword>
<feature type="binding site" evidence="13">
    <location>
        <position position="131"/>
    </location>
    <ligand>
        <name>Mg(2+)</name>
        <dbReference type="ChEBI" id="CHEBI:18420"/>
    </ligand>
</feature>
<feature type="binding site" evidence="12">
    <location>
        <begin position="107"/>
        <end position="108"/>
    </location>
    <ligand>
        <name>CoA</name>
        <dbReference type="ChEBI" id="CHEBI:57287"/>
    </ligand>
</feature>
<dbReference type="SUPFAM" id="SSF56214">
    <property type="entry name" value="4'-phosphopantetheinyl transferase"/>
    <property type="match status" value="1"/>
</dbReference>
<dbReference type="InterPro" id="IPR003542">
    <property type="entry name" value="Enbac_synth_compD-like"/>
</dbReference>
<feature type="binding site" evidence="13">
    <location>
        <position position="129"/>
    </location>
    <ligand>
        <name>Mg(2+)</name>
        <dbReference type="ChEBI" id="CHEBI:18420"/>
    </ligand>
</feature>
<comment type="catalytic activity">
    <reaction evidence="11">
        <text>apo-[peptidyl-carrier protein] + CoA = holo-[peptidyl-carrier protein] + adenosine 3',5'-bisphosphate + H(+)</text>
        <dbReference type="Rhea" id="RHEA:46228"/>
        <dbReference type="Rhea" id="RHEA-COMP:11479"/>
        <dbReference type="Rhea" id="RHEA-COMP:11480"/>
        <dbReference type="ChEBI" id="CHEBI:15378"/>
        <dbReference type="ChEBI" id="CHEBI:29999"/>
        <dbReference type="ChEBI" id="CHEBI:57287"/>
        <dbReference type="ChEBI" id="CHEBI:58343"/>
        <dbReference type="ChEBI" id="CHEBI:64479"/>
    </reaction>
</comment>
<keyword evidence="6" id="KW-0808">Transferase</keyword>
<evidence type="ECO:0000313" key="17">
    <source>
        <dbReference type="Proteomes" id="UP000243778"/>
    </source>
</evidence>
<feature type="binding site" evidence="12">
    <location>
        <position position="172"/>
    </location>
    <ligand>
        <name>CoA</name>
        <dbReference type="ChEBI" id="CHEBI:57287"/>
    </ligand>
</feature>
<comment type="function">
    <text evidence="1">Involved in the biosynthesis of the siderophore enterobactin (enterochelin), which is a macrocyclic trimeric lactone of N-(2,3-dihydroxybenzoyl)-serine. The serine trilactone serves as a scaffolding for the three catechol functionalities that provide hexadentate coordination for the tightly ligated iron(2+) atoms. Plays an essential role in the assembly of the enterobactin by catalyzing the transfer of the 4'-phosphopantetheine (Ppant) moiety from coenzyme A to the apo-domains of both EntB (ArCP domain) and EntF (PCP domain) to yield their holo-forms which make them competent for the activation of 2,3-dihydroxybenzoate (DHB) and L-serine, respectively.</text>
</comment>
<comment type="catalytic activity">
    <reaction evidence="10">
        <text>apo-[aryl-carrier protein] + CoA = holo-[aryl-carrier protein] + adenosine 3',5'-bisphosphate + H(+)</text>
        <dbReference type="Rhea" id="RHEA:48404"/>
        <dbReference type="Rhea" id="RHEA-COMP:15903"/>
        <dbReference type="Rhea" id="RHEA-COMP:17557"/>
        <dbReference type="ChEBI" id="CHEBI:15378"/>
        <dbReference type="ChEBI" id="CHEBI:29999"/>
        <dbReference type="ChEBI" id="CHEBI:57287"/>
        <dbReference type="ChEBI" id="CHEBI:58343"/>
        <dbReference type="ChEBI" id="CHEBI:64479"/>
    </reaction>
</comment>
<evidence type="ECO:0000256" key="9">
    <source>
        <dbReference type="ARBA" id="ARBA00031996"/>
    </source>
</evidence>
<evidence type="ECO:0000256" key="6">
    <source>
        <dbReference type="ARBA" id="ARBA00022679"/>
    </source>
</evidence>
<keyword evidence="13" id="KW-0479">Metal-binding</keyword>
<evidence type="ECO:0000256" key="2">
    <source>
        <dbReference type="ARBA" id="ARBA00004993"/>
    </source>
</evidence>
<protein>
    <recommendedName>
        <fullName evidence="5">Enterobactin synthase component D</fullName>
    </recommendedName>
    <alternativeName>
        <fullName evidence="8">4'-phosphopantetheinyl transferase EntD</fullName>
    </alternativeName>
    <alternativeName>
        <fullName evidence="9">Enterochelin synthase D</fullName>
    </alternativeName>
</protein>
<feature type="domain" description="4'-phosphopantetheinyl transferase" evidence="14">
    <location>
        <begin position="125"/>
        <end position="220"/>
    </location>
</feature>
<evidence type="ECO:0000256" key="1">
    <source>
        <dbReference type="ARBA" id="ARBA00003937"/>
    </source>
</evidence>
<dbReference type="RefSeq" id="WP_090231518.1">
    <property type="nucleotide sequence ID" value="NZ_FNNU01000008.1"/>
</dbReference>
<dbReference type="PANTHER" id="PTHR38096:SF1">
    <property type="entry name" value="ENTEROBACTIN SYNTHASE COMPONENT D"/>
    <property type="match status" value="1"/>
</dbReference>
<dbReference type="InterPro" id="IPR008278">
    <property type="entry name" value="4-PPantetheinyl_Trfase_dom"/>
</dbReference>
<evidence type="ECO:0000256" key="7">
    <source>
        <dbReference type="ARBA" id="ARBA00023191"/>
    </source>
</evidence>
<feature type="binding site" evidence="12">
    <location>
        <position position="176"/>
    </location>
    <ligand>
        <name>CoA</name>
        <dbReference type="ChEBI" id="CHEBI:57287"/>
    </ligand>
</feature>